<gene>
    <name evidence="1" type="ORF">Amon01_000327300</name>
</gene>
<evidence type="ECO:0000313" key="1">
    <source>
        <dbReference type="EMBL" id="GMG26426.1"/>
    </source>
</evidence>
<protein>
    <submittedName>
        <fullName evidence="1">Unnamed protein product</fullName>
    </submittedName>
</protein>
<keyword evidence="2" id="KW-1185">Reference proteome</keyword>
<dbReference type="AlphaFoldDB" id="A0A9W6YS12"/>
<accession>A0A9W6YS12</accession>
<proteinExistence type="predicted"/>
<comment type="caution">
    <text evidence="1">The sequence shown here is derived from an EMBL/GenBank/DDBJ whole genome shotgun (WGS) entry which is preliminary data.</text>
</comment>
<dbReference type="Proteomes" id="UP001165063">
    <property type="component" value="Unassembled WGS sequence"/>
</dbReference>
<name>A0A9W6YS12_AMBMO</name>
<evidence type="ECO:0000313" key="2">
    <source>
        <dbReference type="Proteomes" id="UP001165063"/>
    </source>
</evidence>
<dbReference type="SUPFAM" id="SSF52047">
    <property type="entry name" value="RNI-like"/>
    <property type="match status" value="1"/>
</dbReference>
<sequence>MLELLDCIQLVYELPLEITHCVLKKLPIWFLLYLSNYDKNSEDDSDTNKVKVLVQDIIYNTHIVLTKWYSHEGSLRQISVQGEEFKILCMLCLKENKCQQRSDTSTVGSNLSRITLTSEDNEKGNDEKIQVQDEDNVVCPIKKVELKYYDENDLLLDTFLTHCTQELVVPFHHLKKMMVSQKYKILHRITCISVGNMSFRLVLRETPESFRRMANLYLTNVKRLNIYDYITSGEFELLYSCLGDKLCHLHFDTCWADMIPTLKKLGVLKRAFSGDYGNKENSRDENMLELSVNCFHANYFQDILNNDTNEFSYSEDEEVEDNILNNTNDNGVKSSNESDNLILDMINRFAHELFVNIECTEITSETIKLSPLSNAFNLTKLQLHSEHTRDFKFEGCLPTLQFLETRGLAYRYGVQKFQYDYNPIDINFTKHFPNLIKLKIQYSPVIAKVLNFATLQHPTLANLDLNYVTHFQPLDLKLELPQLRRFNLRCSKMKLNNSAFESCPHMNYLVIDSNDDSMQLDTLQNCLDVSYFNLSAFYMIPKLPINLADLVITIDGPTFNKVQFPNTINSLKLTFENTDCIDLDSTNLSTLPALKKLQIIFTNYNMEESVKFTAVPRSLQMFKCYTKKAVLNYNFGLRVRQLCQLLRKVKWFQKMELLYFVIGKGVVVPKYWIKENKSCFDDVLREEFMMVNEFEMPYFELSCDEDLNKIL</sequence>
<organism evidence="1 2">
    <name type="scientific">Ambrosiozyma monospora</name>
    <name type="common">Yeast</name>
    <name type="synonym">Endomycopsis monosporus</name>
    <dbReference type="NCBI Taxonomy" id="43982"/>
    <lineage>
        <taxon>Eukaryota</taxon>
        <taxon>Fungi</taxon>
        <taxon>Dikarya</taxon>
        <taxon>Ascomycota</taxon>
        <taxon>Saccharomycotina</taxon>
        <taxon>Pichiomycetes</taxon>
        <taxon>Pichiales</taxon>
        <taxon>Pichiaceae</taxon>
        <taxon>Ambrosiozyma</taxon>
    </lineage>
</organism>
<dbReference type="EMBL" id="BSXU01001345">
    <property type="protein sequence ID" value="GMG26426.1"/>
    <property type="molecule type" value="Genomic_DNA"/>
</dbReference>
<reference evidence="1" key="1">
    <citation type="submission" date="2023-04" db="EMBL/GenBank/DDBJ databases">
        <title>Ambrosiozyma monospora NBRC 1965.</title>
        <authorList>
            <person name="Ichikawa N."/>
            <person name="Sato H."/>
            <person name="Tonouchi N."/>
        </authorList>
    </citation>
    <scope>NUCLEOTIDE SEQUENCE</scope>
    <source>
        <strain evidence="1">NBRC 1965</strain>
    </source>
</reference>